<gene>
    <name evidence="2" type="ORF">ACHAWO_003751</name>
</gene>
<organism evidence="2 3">
    <name type="scientific">Cyclotella atomus</name>
    <dbReference type="NCBI Taxonomy" id="382360"/>
    <lineage>
        <taxon>Eukaryota</taxon>
        <taxon>Sar</taxon>
        <taxon>Stramenopiles</taxon>
        <taxon>Ochrophyta</taxon>
        <taxon>Bacillariophyta</taxon>
        <taxon>Coscinodiscophyceae</taxon>
        <taxon>Thalassiosirophycidae</taxon>
        <taxon>Stephanodiscales</taxon>
        <taxon>Stephanodiscaceae</taxon>
        <taxon>Cyclotella</taxon>
    </lineage>
</organism>
<evidence type="ECO:0000313" key="2">
    <source>
        <dbReference type="EMBL" id="KAL3775571.1"/>
    </source>
</evidence>
<dbReference type="Proteomes" id="UP001530400">
    <property type="component" value="Unassembled WGS sequence"/>
</dbReference>
<evidence type="ECO:0000313" key="3">
    <source>
        <dbReference type="Proteomes" id="UP001530400"/>
    </source>
</evidence>
<proteinExistence type="predicted"/>
<dbReference type="AlphaFoldDB" id="A0ABD3NKK5"/>
<evidence type="ECO:0008006" key="4">
    <source>
        <dbReference type="Google" id="ProtNLM"/>
    </source>
</evidence>
<dbReference type="Gene3D" id="2.60.120.260">
    <property type="entry name" value="Galactose-binding domain-like"/>
    <property type="match status" value="2"/>
</dbReference>
<reference evidence="2 3" key="1">
    <citation type="submission" date="2024-10" db="EMBL/GenBank/DDBJ databases">
        <title>Updated reference genomes for cyclostephanoid diatoms.</title>
        <authorList>
            <person name="Roberts W.R."/>
            <person name="Alverson A.J."/>
        </authorList>
    </citation>
    <scope>NUCLEOTIDE SEQUENCE [LARGE SCALE GENOMIC DNA]</scope>
    <source>
        <strain evidence="2 3">AJA010-31</strain>
    </source>
</reference>
<dbReference type="EMBL" id="JALLPJ020001149">
    <property type="protein sequence ID" value="KAL3775571.1"/>
    <property type="molecule type" value="Genomic_DNA"/>
</dbReference>
<name>A0ABD3NKK5_9STRA</name>
<feature type="compositionally biased region" description="Low complexity" evidence="1">
    <location>
        <begin position="20"/>
        <end position="34"/>
    </location>
</feature>
<comment type="caution">
    <text evidence="2">The sequence shown here is derived from an EMBL/GenBank/DDBJ whole genome shotgun (WGS) entry which is preliminary data.</text>
</comment>
<dbReference type="SUPFAM" id="SSF49785">
    <property type="entry name" value="Galactose-binding domain-like"/>
    <property type="match status" value="2"/>
</dbReference>
<keyword evidence="3" id="KW-1185">Reference proteome</keyword>
<dbReference type="InterPro" id="IPR008979">
    <property type="entry name" value="Galactose-bd-like_sf"/>
</dbReference>
<sequence>MIHFIFDMRHLELQKPTPSPTKKPSVSGTTSPTNKPTPKPTLRPVTGKPTLTSDVCYPKAQKVKIQSTNGKPIHVFEVNLVSNGISVARMSASQSSTLKPWASADRAIDGNVNTFSHTADANAWLEIDLEELSPISSVEIANRWCRDLSDPSKCLCRLANAELTLIDDTGVVIATKSLGDTCGVVDVSIGFDPISCSPPTPPSGGCNNAANKVLVESTTGETLHVFELEAYSRGVNVAEGSTAAQSSTLKNFKAIRAVDGNFQSFSHTALNDSNAWLSVDFGGTEFIETVIISNRYCGRKPSDPLGCLCLLSNARVSLVDADGNTVQSKTLGDTCGILDVFVDFDDGCSSGETDIPTFFPTTPWW</sequence>
<feature type="region of interest" description="Disordered" evidence="1">
    <location>
        <begin position="13"/>
        <end position="52"/>
    </location>
</feature>
<evidence type="ECO:0000256" key="1">
    <source>
        <dbReference type="SAM" id="MobiDB-lite"/>
    </source>
</evidence>
<dbReference type="PANTHER" id="PTHR45713">
    <property type="entry name" value="FTP DOMAIN-CONTAINING PROTEIN"/>
    <property type="match status" value="1"/>
</dbReference>
<dbReference type="Pfam" id="PF22633">
    <property type="entry name" value="F5_F8_type_C_2"/>
    <property type="match status" value="2"/>
</dbReference>
<dbReference type="InterPro" id="IPR051941">
    <property type="entry name" value="BG_Antigen-Binding_Lectin"/>
</dbReference>
<dbReference type="PANTHER" id="PTHR45713:SF6">
    <property type="entry name" value="F5_8 TYPE C DOMAIN-CONTAINING PROTEIN"/>
    <property type="match status" value="1"/>
</dbReference>
<accession>A0ABD3NKK5</accession>
<protein>
    <recommendedName>
        <fullName evidence="4">F5/8 type C domain-containing protein</fullName>
    </recommendedName>
</protein>